<evidence type="ECO:0000256" key="8">
    <source>
        <dbReference type="ARBA" id="ARBA00023295"/>
    </source>
</evidence>
<keyword evidence="4" id="KW-0378">Hydrolase</keyword>
<evidence type="ECO:0000313" key="11">
    <source>
        <dbReference type="EMBL" id="CAF3742441.1"/>
    </source>
</evidence>
<dbReference type="InterPro" id="IPR052054">
    <property type="entry name" value="Oxidative_DNA_repair_enzyme"/>
</dbReference>
<dbReference type="AlphaFoldDB" id="A0A818XPF1"/>
<organism evidence="11 13">
    <name type="scientific">Rotaria magnacalcarata</name>
    <dbReference type="NCBI Taxonomy" id="392030"/>
    <lineage>
        <taxon>Eukaryota</taxon>
        <taxon>Metazoa</taxon>
        <taxon>Spiralia</taxon>
        <taxon>Gnathifera</taxon>
        <taxon>Rotifera</taxon>
        <taxon>Eurotatoria</taxon>
        <taxon>Bdelloidea</taxon>
        <taxon>Philodinida</taxon>
        <taxon>Philodinidae</taxon>
        <taxon>Rotaria</taxon>
    </lineage>
</organism>
<keyword evidence="3" id="KW-0227">DNA damage</keyword>
<dbReference type="Gene3D" id="1.10.340.30">
    <property type="entry name" value="Hypothetical protein, domain 2"/>
    <property type="match status" value="1"/>
</dbReference>
<evidence type="ECO:0000256" key="4">
    <source>
        <dbReference type="ARBA" id="ARBA00022801"/>
    </source>
</evidence>
<keyword evidence="7" id="KW-0511">Multifunctional enzyme</keyword>
<dbReference type="Proteomes" id="UP000663842">
    <property type="component" value="Unassembled WGS sequence"/>
</dbReference>
<evidence type="ECO:0000256" key="6">
    <source>
        <dbReference type="ARBA" id="ARBA00023239"/>
    </source>
</evidence>
<dbReference type="InterPro" id="IPR011257">
    <property type="entry name" value="DNA_glycosylase"/>
</dbReference>
<dbReference type="GO" id="GO:0034039">
    <property type="term" value="F:8-oxo-7,8-dihydroguanine DNA N-glycosylase activity"/>
    <property type="evidence" value="ECO:0007669"/>
    <property type="project" value="TreeGrafter"/>
</dbReference>
<dbReference type="SUPFAM" id="SSF55945">
    <property type="entry name" value="TATA-box binding protein-like"/>
    <property type="match status" value="1"/>
</dbReference>
<dbReference type="Gene3D" id="1.10.1670.10">
    <property type="entry name" value="Helix-hairpin-Helix base-excision DNA repair enzymes (C-terminal)"/>
    <property type="match status" value="1"/>
</dbReference>
<keyword evidence="6" id="KW-0456">Lyase</keyword>
<evidence type="ECO:0000256" key="1">
    <source>
        <dbReference type="ARBA" id="ARBA00010679"/>
    </source>
</evidence>
<dbReference type="Gene3D" id="3.30.310.40">
    <property type="match status" value="1"/>
</dbReference>
<dbReference type="PANTHER" id="PTHR10242">
    <property type="entry name" value="8-OXOGUANINE DNA GLYCOSYLASE"/>
    <property type="match status" value="1"/>
</dbReference>
<evidence type="ECO:0000256" key="7">
    <source>
        <dbReference type="ARBA" id="ARBA00023268"/>
    </source>
</evidence>
<evidence type="ECO:0000256" key="3">
    <source>
        <dbReference type="ARBA" id="ARBA00022763"/>
    </source>
</evidence>
<feature type="domain" description="HhH-GPD" evidence="10">
    <location>
        <begin position="228"/>
        <end position="394"/>
    </location>
</feature>
<comment type="similarity">
    <text evidence="1">Belongs to the type-1 OGG1 family.</text>
</comment>
<evidence type="ECO:0000256" key="9">
    <source>
        <dbReference type="ARBA" id="ARBA00044632"/>
    </source>
</evidence>
<dbReference type="SUPFAM" id="SSF48150">
    <property type="entry name" value="DNA-glycosylase"/>
    <property type="match status" value="1"/>
</dbReference>
<dbReference type="GO" id="GO:0005634">
    <property type="term" value="C:nucleus"/>
    <property type="evidence" value="ECO:0007669"/>
    <property type="project" value="TreeGrafter"/>
</dbReference>
<dbReference type="EC" id="4.2.99.18" evidence="2"/>
<sequence>MEKKFETLIDNTIEKFNMVGVEIKGIIVCDQNGLPLASKDVSISPGPIALLSQLASSLSGQRTTVCLETPEAFQIYPMSSLTSLPLTSILSDNLTNYCSGSISVPLIELNLKQTLLGGQSFRWFEQNQNEFIGVLGSFIIYLQRDNENLFYTFYTNILNKTLLKMPNENDRQTDASLILQNYFQLSVKLYDLFKRWCQSDERFQNQIIPSGIRVLAQDPLENLISFICSSNNNVQRITKMVNSLCHEYGKEIGTLNGITYHEFPTIDELDKPNLEKRLRELNFGYRARYIQETVKYLKFTINDALFFDQLKSSSVTEARRQLLKIMGVGRKVADCVLLMSLGKQDVVPVDTHIHSIAVTHYGQRKKIQLNASNYDGISSFFEQLWQPYAGWAQAAAFSNELRLTNNSKSSIQSTSLKRSISSHETHNQCQLVNYNKKKTLSIKQEIKEC</sequence>
<dbReference type="GO" id="GO:0003684">
    <property type="term" value="F:damaged DNA binding"/>
    <property type="evidence" value="ECO:0007669"/>
    <property type="project" value="InterPro"/>
</dbReference>
<keyword evidence="5" id="KW-0234">DNA repair</keyword>
<dbReference type="InterPro" id="IPR012904">
    <property type="entry name" value="OGG_N"/>
</dbReference>
<dbReference type="InterPro" id="IPR003265">
    <property type="entry name" value="HhH-GPD_domain"/>
</dbReference>
<evidence type="ECO:0000313" key="12">
    <source>
        <dbReference type="EMBL" id="CAF3955670.1"/>
    </source>
</evidence>
<dbReference type="SMART" id="SM00478">
    <property type="entry name" value="ENDO3c"/>
    <property type="match status" value="1"/>
</dbReference>
<dbReference type="GO" id="GO:0140078">
    <property type="term" value="F:class I DNA-(apurinic or apyrimidinic site) endonuclease activity"/>
    <property type="evidence" value="ECO:0007669"/>
    <property type="project" value="UniProtKB-EC"/>
</dbReference>
<dbReference type="Proteomes" id="UP000663866">
    <property type="component" value="Unassembled WGS sequence"/>
</dbReference>
<keyword evidence="8" id="KW-0326">Glycosidase</keyword>
<dbReference type="Pfam" id="PF00730">
    <property type="entry name" value="HhH-GPD"/>
    <property type="match status" value="1"/>
</dbReference>
<dbReference type="GO" id="GO:0006285">
    <property type="term" value="P:base-excision repair, AP site formation"/>
    <property type="evidence" value="ECO:0007669"/>
    <property type="project" value="TreeGrafter"/>
</dbReference>
<comment type="catalytic activity">
    <reaction evidence="9">
        <text>2'-deoxyribonucleotide-(2'-deoxyribose 5'-phosphate)-2'-deoxyribonucleotide-DNA = a 3'-end 2'-deoxyribonucleotide-(2,3-dehydro-2,3-deoxyribose 5'-phosphate)-DNA + a 5'-end 5'-phospho-2'-deoxyribonucleoside-DNA + H(+)</text>
        <dbReference type="Rhea" id="RHEA:66592"/>
        <dbReference type="Rhea" id="RHEA-COMP:13180"/>
        <dbReference type="Rhea" id="RHEA-COMP:16897"/>
        <dbReference type="Rhea" id="RHEA-COMP:17067"/>
        <dbReference type="ChEBI" id="CHEBI:15378"/>
        <dbReference type="ChEBI" id="CHEBI:136412"/>
        <dbReference type="ChEBI" id="CHEBI:157695"/>
        <dbReference type="ChEBI" id="CHEBI:167181"/>
        <dbReference type="EC" id="4.2.99.18"/>
    </reaction>
</comment>
<gene>
    <name evidence="11" type="ORF">OVN521_LOCUS644</name>
    <name evidence="12" type="ORF">UXM345_LOCUS13602</name>
</gene>
<evidence type="ECO:0000256" key="2">
    <source>
        <dbReference type="ARBA" id="ARBA00012720"/>
    </source>
</evidence>
<reference evidence="11" key="1">
    <citation type="submission" date="2021-02" db="EMBL/GenBank/DDBJ databases">
        <authorList>
            <person name="Nowell W R."/>
        </authorList>
    </citation>
    <scope>NUCLEOTIDE SEQUENCE</scope>
</reference>
<name>A0A818XPF1_9BILA</name>
<accession>A0A818XPF1</accession>
<dbReference type="InterPro" id="IPR023170">
    <property type="entry name" value="HhH_base_excis_C"/>
</dbReference>
<dbReference type="GO" id="GO:0006289">
    <property type="term" value="P:nucleotide-excision repair"/>
    <property type="evidence" value="ECO:0007669"/>
    <property type="project" value="InterPro"/>
</dbReference>
<dbReference type="EMBL" id="CAJOBF010001484">
    <property type="protein sequence ID" value="CAF3955670.1"/>
    <property type="molecule type" value="Genomic_DNA"/>
</dbReference>
<dbReference type="CDD" id="cd00056">
    <property type="entry name" value="ENDO3c"/>
    <property type="match status" value="1"/>
</dbReference>
<protein>
    <recommendedName>
        <fullName evidence="2">DNA-(apurinic or apyrimidinic site) lyase</fullName>
        <ecNumber evidence="2">4.2.99.18</ecNumber>
    </recommendedName>
</protein>
<dbReference type="Pfam" id="PF07934">
    <property type="entry name" value="OGG_N"/>
    <property type="match status" value="1"/>
</dbReference>
<evidence type="ECO:0000259" key="10">
    <source>
        <dbReference type="SMART" id="SM00478"/>
    </source>
</evidence>
<dbReference type="PANTHER" id="PTHR10242:SF2">
    <property type="entry name" value="N-GLYCOSYLASE_DNA LYASE"/>
    <property type="match status" value="1"/>
</dbReference>
<keyword evidence="13" id="KW-1185">Reference proteome</keyword>
<evidence type="ECO:0000256" key="5">
    <source>
        <dbReference type="ARBA" id="ARBA00023204"/>
    </source>
</evidence>
<dbReference type="EMBL" id="CAJOBG010000036">
    <property type="protein sequence ID" value="CAF3742441.1"/>
    <property type="molecule type" value="Genomic_DNA"/>
</dbReference>
<proteinExistence type="inferred from homology"/>
<comment type="caution">
    <text evidence="11">The sequence shown here is derived from an EMBL/GenBank/DDBJ whole genome shotgun (WGS) entry which is preliminary data.</text>
</comment>
<evidence type="ECO:0000313" key="13">
    <source>
        <dbReference type="Proteomes" id="UP000663866"/>
    </source>
</evidence>